<name>E3FKM6_STIAD</name>
<feature type="region of interest" description="Disordered" evidence="1">
    <location>
        <begin position="47"/>
        <end position="78"/>
    </location>
</feature>
<proteinExistence type="predicted"/>
<evidence type="ECO:0000313" key="2">
    <source>
        <dbReference type="EMBL" id="ADO69194.1"/>
    </source>
</evidence>
<keyword evidence="3" id="KW-1185">Reference proteome</keyword>
<protein>
    <submittedName>
        <fullName evidence="2">Uncharacterized protein</fullName>
    </submittedName>
</protein>
<dbReference type="EMBL" id="CP002271">
    <property type="protein sequence ID" value="ADO69194.1"/>
    <property type="molecule type" value="Genomic_DNA"/>
</dbReference>
<evidence type="ECO:0000313" key="3">
    <source>
        <dbReference type="Proteomes" id="UP000001351"/>
    </source>
</evidence>
<gene>
    <name evidence="2" type="ordered locus">STAUR_1390</name>
</gene>
<dbReference type="AlphaFoldDB" id="E3FKM6"/>
<evidence type="ECO:0000256" key="1">
    <source>
        <dbReference type="SAM" id="MobiDB-lite"/>
    </source>
</evidence>
<dbReference type="STRING" id="378806.STAUR_1390"/>
<accession>E3FKM6</accession>
<reference evidence="2 3" key="1">
    <citation type="journal article" date="2011" name="Mol. Biol. Evol.">
        <title>Comparative genomic analysis of fruiting body formation in Myxococcales.</title>
        <authorList>
            <person name="Huntley S."/>
            <person name="Hamann N."/>
            <person name="Wegener-Feldbrugge S."/>
            <person name="Treuner-Lange A."/>
            <person name="Kube M."/>
            <person name="Reinhardt R."/>
            <person name="Klages S."/>
            <person name="Muller R."/>
            <person name="Ronning C.M."/>
            <person name="Nierman W.C."/>
            <person name="Sogaard-Andersen L."/>
        </authorList>
    </citation>
    <scope>NUCLEOTIDE SEQUENCE [LARGE SCALE GENOMIC DNA]</scope>
    <source>
        <strain evidence="2 3">DW4/3-1</strain>
    </source>
</reference>
<sequence>MVWEAVMNRRELLARRRPALRISSARLRCHFREYAPPELIDMVGEEELEAEEAPSDGPPRHLSVVPLGESPAGHSPGV</sequence>
<dbReference type="Proteomes" id="UP000001351">
    <property type="component" value="Chromosome"/>
</dbReference>
<dbReference type="KEGG" id="sur:STAUR_1390"/>
<dbReference type="HOGENOM" id="CLU_2620353_0_0_7"/>
<organism evidence="2 3">
    <name type="scientific">Stigmatella aurantiaca (strain DW4/3-1)</name>
    <dbReference type="NCBI Taxonomy" id="378806"/>
    <lineage>
        <taxon>Bacteria</taxon>
        <taxon>Pseudomonadati</taxon>
        <taxon>Myxococcota</taxon>
        <taxon>Myxococcia</taxon>
        <taxon>Myxococcales</taxon>
        <taxon>Cystobacterineae</taxon>
        <taxon>Archangiaceae</taxon>
        <taxon>Stigmatella</taxon>
    </lineage>
</organism>